<name>A0A8J7MFY8_9BACT</name>
<organism evidence="2 3">
    <name type="scientific">Persicirhabdus sediminis</name>
    <dbReference type="NCBI Taxonomy" id="454144"/>
    <lineage>
        <taxon>Bacteria</taxon>
        <taxon>Pseudomonadati</taxon>
        <taxon>Verrucomicrobiota</taxon>
        <taxon>Verrucomicrobiia</taxon>
        <taxon>Verrucomicrobiales</taxon>
        <taxon>Verrucomicrobiaceae</taxon>
        <taxon>Persicirhabdus</taxon>
    </lineage>
</organism>
<proteinExistence type="predicted"/>
<dbReference type="SUPFAM" id="SSF52788">
    <property type="entry name" value="Phosphotyrosine protein phosphatases I"/>
    <property type="match status" value="1"/>
</dbReference>
<dbReference type="InterPro" id="IPR036196">
    <property type="entry name" value="Ptyr_pPase_sf"/>
</dbReference>
<keyword evidence="3" id="KW-1185">Reference proteome</keyword>
<accession>A0A8J7MFY8</accession>
<dbReference type="Proteomes" id="UP000624703">
    <property type="component" value="Unassembled WGS sequence"/>
</dbReference>
<evidence type="ECO:0000259" key="1">
    <source>
        <dbReference type="SMART" id="SM00226"/>
    </source>
</evidence>
<dbReference type="AlphaFoldDB" id="A0A8J7MFY8"/>
<dbReference type="RefSeq" id="WP_200312139.1">
    <property type="nucleotide sequence ID" value="NZ_JAENIM010000043.1"/>
</dbReference>
<dbReference type="EMBL" id="JAENIM010000043">
    <property type="protein sequence ID" value="MBK1792125.1"/>
    <property type="molecule type" value="Genomic_DNA"/>
</dbReference>
<protein>
    <submittedName>
        <fullName evidence="2">Protein tyrosine phosphatase</fullName>
    </submittedName>
</protein>
<dbReference type="SMART" id="SM00226">
    <property type="entry name" value="LMWPc"/>
    <property type="match status" value="1"/>
</dbReference>
<dbReference type="Gene3D" id="3.40.50.2300">
    <property type="match status" value="2"/>
</dbReference>
<dbReference type="PIRSF" id="PIRSF029416">
    <property type="entry name" value="UCP029416_PTP"/>
    <property type="match status" value="1"/>
</dbReference>
<evidence type="ECO:0000313" key="3">
    <source>
        <dbReference type="Proteomes" id="UP000624703"/>
    </source>
</evidence>
<dbReference type="InterPro" id="IPR023485">
    <property type="entry name" value="Ptyr_pPase"/>
</dbReference>
<sequence length="117" mass="13445">MPNSRLKLLFICSMNQWRSPTAEKIYSHHHAVIARSAGTNKSAKRQLKPHDIDWADVICVMENQHKQRILQLDPQAQDSTDIYVLDIPDDYQFMDPALIDELQDSVNNIINDYLPAG</sequence>
<feature type="domain" description="Phosphotyrosine protein phosphatase I" evidence="1">
    <location>
        <begin position="6"/>
        <end position="112"/>
    </location>
</feature>
<reference evidence="2" key="1">
    <citation type="submission" date="2021-01" db="EMBL/GenBank/DDBJ databases">
        <title>Modified the classification status of verrucomicrobia.</title>
        <authorList>
            <person name="Feng X."/>
        </authorList>
    </citation>
    <scope>NUCLEOTIDE SEQUENCE</scope>
    <source>
        <strain evidence="2">_KCTC 22039</strain>
    </source>
</reference>
<comment type="caution">
    <text evidence="2">The sequence shown here is derived from an EMBL/GenBank/DDBJ whole genome shotgun (WGS) entry which is preliminary data.</text>
</comment>
<dbReference type="InterPro" id="IPR016919">
    <property type="entry name" value="UCP029416_PTP"/>
</dbReference>
<evidence type="ECO:0000313" key="2">
    <source>
        <dbReference type="EMBL" id="MBK1792125.1"/>
    </source>
</evidence>
<gene>
    <name evidence="2" type="ORF">JIN82_13265</name>
</gene>